<organism evidence="5 6">
    <name type="scientific">Gossypium tomentosum</name>
    <name type="common">Hawaiian cotton</name>
    <name type="synonym">Gossypium sandvicense</name>
    <dbReference type="NCBI Taxonomy" id="34277"/>
    <lineage>
        <taxon>Eukaryota</taxon>
        <taxon>Viridiplantae</taxon>
        <taxon>Streptophyta</taxon>
        <taxon>Embryophyta</taxon>
        <taxon>Tracheophyta</taxon>
        <taxon>Spermatophyta</taxon>
        <taxon>Magnoliopsida</taxon>
        <taxon>eudicotyledons</taxon>
        <taxon>Gunneridae</taxon>
        <taxon>Pentapetalae</taxon>
        <taxon>rosids</taxon>
        <taxon>malvids</taxon>
        <taxon>Malvales</taxon>
        <taxon>Malvaceae</taxon>
        <taxon>Malvoideae</taxon>
        <taxon>Gossypium</taxon>
    </lineage>
</organism>
<dbReference type="EMBL" id="CM017622">
    <property type="protein sequence ID" value="TYH90892.1"/>
    <property type="molecule type" value="Genomic_DNA"/>
</dbReference>
<sequence length="92" mass="10907">MSYRFYFYKTFSNSHQVTFFFFLPFFIPSHSSSRQITRCCFVSLKSFYSQGLGLSHFGKFVEIQFDRRGRISGAAIRTYLLERSRVFQVSDP</sequence>
<dbReference type="GO" id="GO:0003774">
    <property type="term" value="F:cytoskeletal motor activity"/>
    <property type="evidence" value="ECO:0007669"/>
    <property type="project" value="InterPro"/>
</dbReference>
<dbReference type="GO" id="GO:0005524">
    <property type="term" value="F:ATP binding"/>
    <property type="evidence" value="ECO:0007669"/>
    <property type="project" value="InterPro"/>
</dbReference>
<dbReference type="SUPFAM" id="SSF52540">
    <property type="entry name" value="P-loop containing nucleoside triphosphate hydrolases"/>
    <property type="match status" value="1"/>
</dbReference>
<dbReference type="InterPro" id="IPR027417">
    <property type="entry name" value="P-loop_NTPase"/>
</dbReference>
<dbReference type="GO" id="GO:0003779">
    <property type="term" value="F:actin binding"/>
    <property type="evidence" value="ECO:0007669"/>
    <property type="project" value="UniProtKB-KW"/>
</dbReference>
<accession>A0A5D2MIB7</accession>
<dbReference type="Proteomes" id="UP000322667">
    <property type="component" value="Chromosome A13"/>
</dbReference>
<keyword evidence="6" id="KW-1185">Reference proteome</keyword>
<keyword evidence="1 3" id="KW-0518">Myosin</keyword>
<proteinExistence type="inferred from homology"/>
<evidence type="ECO:0000256" key="1">
    <source>
        <dbReference type="ARBA" id="ARBA00023123"/>
    </source>
</evidence>
<name>A0A5D2MIB7_GOSTO</name>
<evidence type="ECO:0000259" key="4">
    <source>
        <dbReference type="PROSITE" id="PS51456"/>
    </source>
</evidence>
<dbReference type="AlphaFoldDB" id="A0A5D2MIB7"/>
<evidence type="ECO:0000313" key="6">
    <source>
        <dbReference type="Proteomes" id="UP000322667"/>
    </source>
</evidence>
<evidence type="ECO:0000256" key="2">
    <source>
        <dbReference type="ARBA" id="ARBA00023175"/>
    </source>
</evidence>
<dbReference type="InterPro" id="IPR036961">
    <property type="entry name" value="Kinesin_motor_dom_sf"/>
</dbReference>
<dbReference type="Pfam" id="PF00063">
    <property type="entry name" value="Myosin_head"/>
    <property type="match status" value="1"/>
</dbReference>
<dbReference type="GO" id="GO:0016459">
    <property type="term" value="C:myosin complex"/>
    <property type="evidence" value="ECO:0007669"/>
    <property type="project" value="UniProtKB-KW"/>
</dbReference>
<evidence type="ECO:0000256" key="3">
    <source>
        <dbReference type="PROSITE-ProRule" id="PRU00782"/>
    </source>
</evidence>
<keyword evidence="2" id="KW-0505">Motor protein</keyword>
<dbReference type="InterPro" id="IPR001609">
    <property type="entry name" value="Myosin_head_motor_dom-like"/>
</dbReference>
<comment type="similarity">
    <text evidence="3">Belongs to the TRAFAC class myosin-kinesin ATPase superfamily. Myosin family.</text>
</comment>
<comment type="caution">
    <text evidence="3">Lacks conserved residue(s) required for the propagation of feature annotation.</text>
</comment>
<gene>
    <name evidence="5" type="ORF">ES332_A13G080100v1</name>
</gene>
<dbReference type="PROSITE" id="PS51456">
    <property type="entry name" value="MYOSIN_MOTOR"/>
    <property type="match status" value="1"/>
</dbReference>
<feature type="domain" description="Myosin motor" evidence="4">
    <location>
        <begin position="1"/>
        <end position="92"/>
    </location>
</feature>
<protein>
    <recommendedName>
        <fullName evidence="4">Myosin motor domain-containing protein</fullName>
    </recommendedName>
</protein>
<dbReference type="Gene3D" id="3.40.850.10">
    <property type="entry name" value="Kinesin motor domain"/>
    <property type="match status" value="1"/>
</dbReference>
<evidence type="ECO:0000313" key="5">
    <source>
        <dbReference type="EMBL" id="TYH90892.1"/>
    </source>
</evidence>
<reference evidence="5 6" key="1">
    <citation type="submission" date="2019-07" db="EMBL/GenBank/DDBJ databases">
        <title>WGS assembly of Gossypium tomentosum.</title>
        <authorList>
            <person name="Chen Z.J."/>
            <person name="Sreedasyam A."/>
            <person name="Ando A."/>
            <person name="Song Q."/>
            <person name="De L."/>
            <person name="Hulse-Kemp A."/>
            <person name="Ding M."/>
            <person name="Ye W."/>
            <person name="Kirkbride R."/>
            <person name="Jenkins J."/>
            <person name="Plott C."/>
            <person name="Lovell J."/>
            <person name="Lin Y.-M."/>
            <person name="Vaughn R."/>
            <person name="Liu B."/>
            <person name="Li W."/>
            <person name="Simpson S."/>
            <person name="Scheffler B."/>
            <person name="Saski C."/>
            <person name="Grover C."/>
            <person name="Hu G."/>
            <person name="Conover J."/>
            <person name="Carlson J."/>
            <person name="Shu S."/>
            <person name="Boston L."/>
            <person name="Williams M."/>
            <person name="Peterson D."/>
            <person name="Mcgee K."/>
            <person name="Jones D."/>
            <person name="Wendel J."/>
            <person name="Stelly D."/>
            <person name="Grimwood J."/>
            <person name="Schmutz J."/>
        </authorList>
    </citation>
    <scope>NUCLEOTIDE SEQUENCE [LARGE SCALE GENOMIC DNA]</scope>
    <source>
        <strain evidence="5">7179.01</strain>
    </source>
</reference>
<keyword evidence="3" id="KW-0009">Actin-binding</keyword>